<sequence length="101" mass="11420">MQPDSTDRLAGRHAGCSERAADLHRTKQMIVFRKFTTKSKKHSMQSCKPRLHRWIVLNPNGKPFYYSTSLSAAAAAAAAAHLVSTPVSTLPRWRSTRRWLD</sequence>
<reference evidence="3" key="1">
    <citation type="submission" date="2013-06" db="EMBL/GenBank/DDBJ databases">
        <authorList>
            <person name="Zhao Q."/>
        </authorList>
    </citation>
    <scope>NUCLEOTIDE SEQUENCE</scope>
    <source>
        <strain evidence="3">cv. W1943</strain>
    </source>
</reference>
<dbReference type="HOGENOM" id="CLU_2296327_0_0_1"/>
<feature type="region of interest" description="Disordered" evidence="1">
    <location>
        <begin position="1"/>
        <end position="21"/>
    </location>
</feature>
<dbReference type="Gramene" id="ORUFI06G21880.3">
    <property type="protein sequence ID" value="ORUFI06G21880.3"/>
    <property type="gene ID" value="ORUFI06G21880"/>
</dbReference>
<name>A0A0E0PZX9_ORYRU</name>
<dbReference type="EnsemblPlants" id="ORUFI06G21880.3">
    <property type="protein sequence ID" value="ORUFI06G21880.3"/>
    <property type="gene ID" value="ORUFI06G21880"/>
</dbReference>
<accession>A0A0E0PZX9</accession>
<dbReference type="Proteomes" id="UP000008022">
    <property type="component" value="Unassembled WGS sequence"/>
</dbReference>
<keyword evidence="3" id="KW-1185">Reference proteome</keyword>
<evidence type="ECO:0000256" key="1">
    <source>
        <dbReference type="SAM" id="MobiDB-lite"/>
    </source>
</evidence>
<proteinExistence type="predicted"/>
<reference evidence="2" key="2">
    <citation type="submission" date="2015-06" db="UniProtKB">
        <authorList>
            <consortium name="EnsemblPlants"/>
        </authorList>
    </citation>
    <scope>IDENTIFICATION</scope>
</reference>
<organism evidence="2 3">
    <name type="scientific">Oryza rufipogon</name>
    <name type="common">Brownbeard rice</name>
    <name type="synonym">Asian wild rice</name>
    <dbReference type="NCBI Taxonomy" id="4529"/>
    <lineage>
        <taxon>Eukaryota</taxon>
        <taxon>Viridiplantae</taxon>
        <taxon>Streptophyta</taxon>
        <taxon>Embryophyta</taxon>
        <taxon>Tracheophyta</taxon>
        <taxon>Spermatophyta</taxon>
        <taxon>Magnoliopsida</taxon>
        <taxon>Liliopsida</taxon>
        <taxon>Poales</taxon>
        <taxon>Poaceae</taxon>
        <taxon>BOP clade</taxon>
        <taxon>Oryzoideae</taxon>
        <taxon>Oryzeae</taxon>
        <taxon>Oryzinae</taxon>
        <taxon>Oryza</taxon>
    </lineage>
</organism>
<evidence type="ECO:0000313" key="2">
    <source>
        <dbReference type="EnsemblPlants" id="ORUFI06G21880.3"/>
    </source>
</evidence>
<evidence type="ECO:0000313" key="3">
    <source>
        <dbReference type="Proteomes" id="UP000008022"/>
    </source>
</evidence>
<dbReference type="AlphaFoldDB" id="A0A0E0PZX9"/>
<protein>
    <submittedName>
        <fullName evidence="2">Uncharacterized protein</fullName>
    </submittedName>
</protein>